<evidence type="ECO:0000313" key="2">
    <source>
        <dbReference type="Proteomes" id="UP001158048"/>
    </source>
</evidence>
<organism evidence="1 2">
    <name type="scientific">Pseudomonas helmanticensis</name>
    <dbReference type="NCBI Taxonomy" id="1471381"/>
    <lineage>
        <taxon>Bacteria</taxon>
        <taxon>Pseudomonadati</taxon>
        <taxon>Pseudomonadota</taxon>
        <taxon>Gammaproteobacteria</taxon>
        <taxon>Pseudomonadales</taxon>
        <taxon>Pseudomonadaceae</taxon>
        <taxon>Pseudomonas</taxon>
    </lineage>
</organism>
<keyword evidence="2" id="KW-1185">Reference proteome</keyword>
<dbReference type="Proteomes" id="UP001158048">
    <property type="component" value="Unassembled WGS sequence"/>
</dbReference>
<gene>
    <name evidence="1" type="ORF">SAMN04488483_2022</name>
</gene>
<reference evidence="1" key="1">
    <citation type="submission" date="2017-05" db="EMBL/GenBank/DDBJ databases">
        <authorList>
            <person name="Varghese N."/>
            <person name="Submissions S."/>
        </authorList>
    </citation>
    <scope>NUCLEOTIDE SEQUENCE</scope>
    <source>
        <strain evidence="1">LMG 28168</strain>
    </source>
</reference>
<sequence length="42" mass="4865">MHDIGNATNNDETTVQTMRMSKIHEHHWSVGSFLKITAQNRQ</sequence>
<protein>
    <submittedName>
        <fullName evidence="1">Uncharacterized protein</fullName>
    </submittedName>
</protein>
<proteinExistence type="predicted"/>
<comment type="caution">
    <text evidence="1">The sequence shown here is derived from an EMBL/GenBank/DDBJ whole genome shotgun (WGS) entry which is preliminary data.</text>
</comment>
<dbReference type="EMBL" id="FXUY01000001">
    <property type="protein sequence ID" value="SMQ25023.1"/>
    <property type="molecule type" value="Genomic_DNA"/>
</dbReference>
<accession>A0ACD2U484</accession>
<name>A0ACD2U484_9PSED</name>
<evidence type="ECO:0000313" key="1">
    <source>
        <dbReference type="EMBL" id="SMQ25023.1"/>
    </source>
</evidence>